<accession>I5ARH1</accession>
<name>I5ARH1_EUBC6</name>
<dbReference type="HOGENOM" id="CLU_077889_0_0_9"/>
<dbReference type="InterPro" id="IPR029059">
    <property type="entry name" value="AB_hydrolase_5"/>
</dbReference>
<dbReference type="OrthoDB" id="9780932at2"/>
<dbReference type="GO" id="GO:0016787">
    <property type="term" value="F:hydrolase activity"/>
    <property type="evidence" value="ECO:0007669"/>
    <property type="project" value="InterPro"/>
</dbReference>
<keyword evidence="1" id="KW-1133">Transmembrane helix</keyword>
<keyword evidence="1" id="KW-0472">Membrane</keyword>
<gene>
    <name evidence="3" type="ORF">EubceDRAFT1_0552</name>
</gene>
<dbReference type="Gene3D" id="3.40.50.1820">
    <property type="entry name" value="alpha/beta hydrolase"/>
    <property type="match status" value="1"/>
</dbReference>
<organism evidence="3 4">
    <name type="scientific">Eubacterium cellulosolvens (strain ATCC 43171 / JCM 9499 / 6)</name>
    <name type="common">Cillobacterium cellulosolvens</name>
    <dbReference type="NCBI Taxonomy" id="633697"/>
    <lineage>
        <taxon>Bacteria</taxon>
        <taxon>Bacillati</taxon>
        <taxon>Bacillota</taxon>
        <taxon>Clostridia</taxon>
        <taxon>Eubacteriales</taxon>
        <taxon>Eubacteriaceae</taxon>
        <taxon>Eubacterium</taxon>
    </lineage>
</organism>
<dbReference type="STRING" id="633697.EubceDRAFT1_0552"/>
<dbReference type="InterPro" id="IPR029058">
    <property type="entry name" value="AB_hydrolase_fold"/>
</dbReference>
<reference evidence="3 4" key="2">
    <citation type="submission" date="2012-02" db="EMBL/GenBank/DDBJ databases">
        <title>Improved High-Quality Draft sequence of Eubacterium cellulosolvens 6.</title>
        <authorList>
            <consortium name="US DOE Joint Genome Institute"/>
            <person name="Lucas S."/>
            <person name="Han J."/>
            <person name="Lapidus A."/>
            <person name="Cheng J.-F."/>
            <person name="Goodwin L."/>
            <person name="Pitluck S."/>
            <person name="Peters L."/>
            <person name="Mikhailova N."/>
            <person name="Gu W."/>
            <person name="Detter J.C."/>
            <person name="Han C."/>
            <person name="Tapia R."/>
            <person name="Land M."/>
            <person name="Hauser L."/>
            <person name="Kyrpides N."/>
            <person name="Ivanova N."/>
            <person name="Pagani I."/>
            <person name="Johnson E."/>
            <person name="Mukhopadhyay B."/>
            <person name="Anderson I."/>
            <person name="Woyke T."/>
        </authorList>
    </citation>
    <scope>NUCLEOTIDE SEQUENCE [LARGE SCALE GENOMIC DNA]</scope>
    <source>
        <strain evidence="3 4">6</strain>
    </source>
</reference>
<keyword evidence="1" id="KW-0812">Transmembrane</keyword>
<reference evidence="3 4" key="1">
    <citation type="submission" date="2010-08" db="EMBL/GenBank/DDBJ databases">
        <authorList>
            <consortium name="US DOE Joint Genome Institute (JGI-PGF)"/>
            <person name="Lucas S."/>
            <person name="Copeland A."/>
            <person name="Lapidus A."/>
            <person name="Cheng J.-F."/>
            <person name="Bruce D."/>
            <person name="Goodwin L."/>
            <person name="Pitluck S."/>
            <person name="Land M.L."/>
            <person name="Hauser L."/>
            <person name="Chang Y.-J."/>
            <person name="Anderson I.J."/>
            <person name="Johnson E."/>
            <person name="Mulhopadhyay B."/>
            <person name="Kyrpides N."/>
            <person name="Woyke T.J."/>
        </authorList>
    </citation>
    <scope>NUCLEOTIDE SEQUENCE [LARGE SCALE GENOMIC DNA]</scope>
    <source>
        <strain evidence="3 4">6</strain>
    </source>
</reference>
<keyword evidence="4" id="KW-1185">Reference proteome</keyword>
<evidence type="ECO:0000256" key="1">
    <source>
        <dbReference type="SAM" id="Phobius"/>
    </source>
</evidence>
<evidence type="ECO:0000313" key="3">
    <source>
        <dbReference type="EMBL" id="EIM56394.1"/>
    </source>
</evidence>
<dbReference type="Proteomes" id="UP000005753">
    <property type="component" value="Chromosome"/>
</dbReference>
<dbReference type="EMBL" id="CM001487">
    <property type="protein sequence ID" value="EIM56394.1"/>
    <property type="molecule type" value="Genomic_DNA"/>
</dbReference>
<feature type="transmembrane region" description="Helical" evidence="1">
    <location>
        <begin position="12"/>
        <end position="30"/>
    </location>
</feature>
<evidence type="ECO:0000259" key="2">
    <source>
        <dbReference type="Pfam" id="PF12695"/>
    </source>
</evidence>
<dbReference type="SUPFAM" id="SSF53474">
    <property type="entry name" value="alpha/beta-Hydrolases"/>
    <property type="match status" value="1"/>
</dbReference>
<sequence>MSSMKKNRKKHLWLIPLVLIAVLAIGFLVYTGDYYHAAASAEAAMKSDQGVRVVRKDYGWLFDGDSTKDALIFYPGGKVETASYAPLCRRIAERGLDVCLVDMPFRLAFFDMNSADEIIRSEGYEHWYLAGHSLGGVAASYYASKHGDQLDGLILLASYSTKKLDKDLPTVLIHGSEDKVLRMDQFREHKGNLPPGTMDYVIKGGNHAYFGDYGEQDGDGKARITGEQQMQETVELIAKMRDRRR</sequence>
<dbReference type="Pfam" id="PF12695">
    <property type="entry name" value="Abhydrolase_5"/>
    <property type="match status" value="1"/>
</dbReference>
<dbReference type="AlphaFoldDB" id="I5ARH1"/>
<feature type="domain" description="Alpha/beta hydrolase fold-5" evidence="2">
    <location>
        <begin position="70"/>
        <end position="230"/>
    </location>
</feature>
<proteinExistence type="predicted"/>
<dbReference type="eggNOG" id="COG1073">
    <property type="taxonomic scope" value="Bacteria"/>
</dbReference>
<evidence type="ECO:0000313" key="4">
    <source>
        <dbReference type="Proteomes" id="UP000005753"/>
    </source>
</evidence>
<protein>
    <submittedName>
        <fullName evidence="3">Lysophospholipase</fullName>
    </submittedName>
</protein>